<keyword evidence="4" id="KW-0233">DNA recombination</keyword>
<dbReference type="InterPro" id="IPR013762">
    <property type="entry name" value="Integrase-like_cat_sf"/>
</dbReference>
<feature type="non-terminal residue" evidence="6">
    <location>
        <position position="1"/>
    </location>
</feature>
<dbReference type="Proteomes" id="UP000494211">
    <property type="component" value="Unassembled WGS sequence"/>
</dbReference>
<protein>
    <submittedName>
        <fullName evidence="6">Prophage phiRv2 integrase</fullName>
    </submittedName>
</protein>
<dbReference type="InterPro" id="IPR002104">
    <property type="entry name" value="Integrase_catalytic"/>
</dbReference>
<comment type="caution">
    <text evidence="6">The sequence shown here is derived from an EMBL/GenBank/DDBJ whole genome shotgun (WGS) entry which is preliminary data.</text>
</comment>
<dbReference type="Gene3D" id="1.10.443.10">
    <property type="entry name" value="Intergrase catalytic core"/>
    <property type="match status" value="1"/>
</dbReference>
<comment type="similarity">
    <text evidence="1">Belongs to the 'phage' integrase family.</text>
</comment>
<dbReference type="EMBL" id="CABWJV010000001">
    <property type="protein sequence ID" value="VWQ12925.1"/>
    <property type="molecule type" value="Genomic_DNA"/>
</dbReference>
<dbReference type="InterPro" id="IPR010998">
    <property type="entry name" value="Integrase_recombinase_N"/>
</dbReference>
<dbReference type="SUPFAM" id="SSF56349">
    <property type="entry name" value="DNA breaking-rejoining enzymes"/>
    <property type="match status" value="1"/>
</dbReference>
<proteinExistence type="inferred from homology"/>
<feature type="domain" description="Tyr recombinase" evidence="5">
    <location>
        <begin position="193"/>
        <end position="388"/>
    </location>
</feature>
<dbReference type="InterPro" id="IPR011010">
    <property type="entry name" value="DNA_brk_join_enz"/>
</dbReference>
<evidence type="ECO:0000313" key="7">
    <source>
        <dbReference type="Proteomes" id="UP000494211"/>
    </source>
</evidence>
<evidence type="ECO:0000259" key="5">
    <source>
        <dbReference type="PROSITE" id="PS51898"/>
    </source>
</evidence>
<evidence type="ECO:0000256" key="4">
    <source>
        <dbReference type="ARBA" id="ARBA00023172"/>
    </source>
</evidence>
<reference evidence="6 7" key="1">
    <citation type="submission" date="2019-10" db="EMBL/GenBank/DDBJ databases">
        <authorList>
            <consortium name="Melissa Lawson"/>
            <person name="O'neill I."/>
        </authorList>
    </citation>
    <scope>NUCLEOTIDE SEQUENCE [LARGE SCALE GENOMIC DNA]</scope>
    <source>
        <strain evidence="6">LH_658</strain>
    </source>
</reference>
<name>A0ABY6Y8S0_BIFPS</name>
<dbReference type="PANTHER" id="PTHR30629:SF2">
    <property type="entry name" value="PROPHAGE INTEGRASE INTS-RELATED"/>
    <property type="match status" value="1"/>
</dbReference>
<dbReference type="Pfam" id="PF00589">
    <property type="entry name" value="Phage_integrase"/>
    <property type="match status" value="1"/>
</dbReference>
<keyword evidence="3" id="KW-0238">DNA-binding</keyword>
<keyword evidence="7" id="KW-1185">Reference proteome</keyword>
<evidence type="ECO:0000256" key="2">
    <source>
        <dbReference type="ARBA" id="ARBA00022908"/>
    </source>
</evidence>
<evidence type="ECO:0000313" key="6">
    <source>
        <dbReference type="EMBL" id="VWQ12925.1"/>
    </source>
</evidence>
<sequence length="425" mass="47969">VRRFGKIVVKPNKTNPKYLEASYPTPVEAFDQWPGLPMRQTTTFPLTQDGRDDAAAWLASARKRIEAGVWQPEKIRRKQESEKAMTFAEYVDKWNLHRAKSGDLHEATKRLSERYARILCRTFGDMPISRISHKDIQAYSDSLVGAVTHNERRSRLVYLKQILTAAAKPDVDGHSIIQRSPFDIKIPAFHQSEGSAPATPEELRIIHDAMPEHLRLAITLAIAAGGLRIGEVCGLQRQDIDIERHTISIRRTRLDDIPGIIVGDTKTPGSRRTEPLPDSVIPEIEEHLRKWVQDGPEAWIFRDIRDLRAGRGAIPITCSGLRYRFRLARREAGRADLRFHDLRATALTMLAQQGATVRELMAAAGHTTPTMAIHYQRTTEKRRRALADKVASTLDPATASKASERDQEIARLRARLAELEAMGEN</sequence>
<evidence type="ECO:0000256" key="1">
    <source>
        <dbReference type="ARBA" id="ARBA00008857"/>
    </source>
</evidence>
<evidence type="ECO:0000256" key="3">
    <source>
        <dbReference type="ARBA" id="ARBA00023125"/>
    </source>
</evidence>
<dbReference type="PROSITE" id="PS51898">
    <property type="entry name" value="TYR_RECOMBINASE"/>
    <property type="match status" value="1"/>
</dbReference>
<gene>
    <name evidence="6" type="ORF">BIFLH658_00273</name>
</gene>
<accession>A0ABY6Y8S0</accession>
<keyword evidence="2" id="KW-0229">DNA integration</keyword>
<dbReference type="InterPro" id="IPR050808">
    <property type="entry name" value="Phage_Integrase"/>
</dbReference>
<organism evidence="6 7">
    <name type="scientific">Bifidobacterium pseudocatenulatum</name>
    <dbReference type="NCBI Taxonomy" id="28026"/>
    <lineage>
        <taxon>Bacteria</taxon>
        <taxon>Bacillati</taxon>
        <taxon>Actinomycetota</taxon>
        <taxon>Actinomycetes</taxon>
        <taxon>Bifidobacteriales</taxon>
        <taxon>Bifidobacteriaceae</taxon>
        <taxon>Bifidobacterium</taxon>
    </lineage>
</organism>
<dbReference type="PANTHER" id="PTHR30629">
    <property type="entry name" value="PROPHAGE INTEGRASE"/>
    <property type="match status" value="1"/>
</dbReference>
<dbReference type="CDD" id="cd00397">
    <property type="entry name" value="DNA_BRE_C"/>
    <property type="match status" value="1"/>
</dbReference>
<dbReference type="Gene3D" id="1.10.150.130">
    <property type="match status" value="1"/>
</dbReference>